<evidence type="ECO:0000313" key="6">
    <source>
        <dbReference type="EMBL" id="TCC98992.1"/>
    </source>
</evidence>
<dbReference type="HAMAP" id="MF_01256">
    <property type="entry name" value="YfiT_hydrol"/>
    <property type="match status" value="1"/>
</dbReference>
<sequence>MDTEQLEKLRFPIGKYIPPSTLSREMIDTFIMEIETLPNALKEEVFALNEEQLDTQYRPEGWTVRQVVHHLADSHINSYIRCKLALTEDNPTIKPYFEERWAELQDGKNTPVDSSLQLLEGLHIRWVALLKSLSDQDLTKAFVHPEHGKTIKLSEVVALYAHHGRHHLAQITELKKRKGW</sequence>
<dbReference type="GO" id="GO:0016787">
    <property type="term" value="F:hydrolase activity"/>
    <property type="evidence" value="ECO:0007669"/>
    <property type="project" value="UniProtKB-KW"/>
</dbReference>
<proteinExistence type="inferred from homology"/>
<dbReference type="Gene3D" id="1.20.120.450">
    <property type="entry name" value="dinb family like domain"/>
    <property type="match status" value="1"/>
</dbReference>
<reference evidence="6 7" key="1">
    <citation type="submission" date="2019-02" db="EMBL/GenBank/DDBJ databases">
        <title>Pedobacter sp. RP-1-14 sp. nov., isolated from Arctic soil.</title>
        <authorList>
            <person name="Dahal R.H."/>
        </authorList>
    </citation>
    <scope>NUCLEOTIDE SEQUENCE [LARGE SCALE GENOMIC DNA]</scope>
    <source>
        <strain evidence="6 7">RP-1-14</strain>
    </source>
</reference>
<keyword evidence="7" id="KW-1185">Reference proteome</keyword>
<dbReference type="EMBL" id="SJSL01000006">
    <property type="protein sequence ID" value="TCC98992.1"/>
    <property type="molecule type" value="Genomic_DNA"/>
</dbReference>
<dbReference type="InterPro" id="IPR023774">
    <property type="entry name" value="Put_metal_dep_hydrolase_YfiT"/>
</dbReference>
<dbReference type="Proteomes" id="UP000293347">
    <property type="component" value="Unassembled WGS sequence"/>
</dbReference>
<keyword evidence="2" id="KW-0479">Metal-binding</keyword>
<dbReference type="InterPro" id="IPR034660">
    <property type="entry name" value="DinB/YfiT-like"/>
</dbReference>
<dbReference type="InterPro" id="IPR024775">
    <property type="entry name" value="DinB-like"/>
</dbReference>
<evidence type="ECO:0000256" key="1">
    <source>
        <dbReference type="ARBA" id="ARBA00022490"/>
    </source>
</evidence>
<organism evidence="6 7">
    <name type="scientific">Pedobacter psychroterrae</name>
    <dbReference type="NCBI Taxonomy" id="2530453"/>
    <lineage>
        <taxon>Bacteria</taxon>
        <taxon>Pseudomonadati</taxon>
        <taxon>Bacteroidota</taxon>
        <taxon>Sphingobacteriia</taxon>
        <taxon>Sphingobacteriales</taxon>
        <taxon>Sphingobacteriaceae</taxon>
        <taxon>Pedobacter</taxon>
    </lineage>
</organism>
<name>A0A4R0NI15_9SPHI</name>
<evidence type="ECO:0000256" key="2">
    <source>
        <dbReference type="ARBA" id="ARBA00022723"/>
    </source>
</evidence>
<dbReference type="NCBIfam" id="NF009807">
    <property type="entry name" value="PRK13291.1"/>
    <property type="match status" value="1"/>
</dbReference>
<comment type="caution">
    <text evidence="6">The sequence shown here is derived from an EMBL/GenBank/DDBJ whole genome shotgun (WGS) entry which is preliminary data.</text>
</comment>
<dbReference type="OrthoDB" id="9796039at2"/>
<evidence type="ECO:0000256" key="4">
    <source>
        <dbReference type="ARBA" id="ARBA00022833"/>
    </source>
</evidence>
<dbReference type="Pfam" id="PF12867">
    <property type="entry name" value="DinB_2"/>
    <property type="match status" value="1"/>
</dbReference>
<keyword evidence="4" id="KW-0862">Zinc</keyword>
<gene>
    <name evidence="6" type="ORF">EZ437_17825</name>
</gene>
<keyword evidence="1" id="KW-0963">Cytoplasm</keyword>
<evidence type="ECO:0000259" key="5">
    <source>
        <dbReference type="Pfam" id="PF12867"/>
    </source>
</evidence>
<accession>A0A4R0NI15</accession>
<dbReference type="GO" id="GO:0046872">
    <property type="term" value="F:metal ion binding"/>
    <property type="evidence" value="ECO:0007669"/>
    <property type="project" value="UniProtKB-KW"/>
</dbReference>
<dbReference type="AlphaFoldDB" id="A0A4R0NI15"/>
<protein>
    <submittedName>
        <fullName evidence="6">Putative metal-dependent hydrolase</fullName>
    </submittedName>
</protein>
<dbReference type="RefSeq" id="WP_131597423.1">
    <property type="nucleotide sequence ID" value="NZ_SJSL01000006.1"/>
</dbReference>
<evidence type="ECO:0000256" key="3">
    <source>
        <dbReference type="ARBA" id="ARBA00022801"/>
    </source>
</evidence>
<keyword evidence="3 6" id="KW-0378">Hydrolase</keyword>
<feature type="domain" description="DinB-like" evidence="5">
    <location>
        <begin position="36"/>
        <end position="171"/>
    </location>
</feature>
<evidence type="ECO:0000313" key="7">
    <source>
        <dbReference type="Proteomes" id="UP000293347"/>
    </source>
</evidence>
<dbReference type="SUPFAM" id="SSF109854">
    <property type="entry name" value="DinB/YfiT-like putative metalloenzymes"/>
    <property type="match status" value="1"/>
</dbReference>